<dbReference type="AlphaFoldDB" id="A0A0A0LMX9"/>
<reference evidence="1 2" key="2">
    <citation type="journal article" date="2009" name="PLoS ONE">
        <title>An integrated genetic and cytogenetic map of the cucumber genome.</title>
        <authorList>
            <person name="Ren Y."/>
            <person name="Zhang Z."/>
            <person name="Liu J."/>
            <person name="Staub J.E."/>
            <person name="Han Y."/>
            <person name="Cheng Z."/>
            <person name="Li X."/>
            <person name="Lu J."/>
            <person name="Miao H."/>
            <person name="Kang H."/>
            <person name="Xie B."/>
            <person name="Gu X."/>
            <person name="Wang X."/>
            <person name="Du Y."/>
            <person name="Jin W."/>
            <person name="Huang S."/>
        </authorList>
    </citation>
    <scope>NUCLEOTIDE SEQUENCE [LARGE SCALE GENOMIC DNA]</scope>
    <source>
        <strain evidence="2">cv. 9930</strain>
    </source>
</reference>
<evidence type="ECO:0000313" key="2">
    <source>
        <dbReference type="Proteomes" id="UP000029981"/>
    </source>
</evidence>
<evidence type="ECO:0000313" key="1">
    <source>
        <dbReference type="EMBL" id="KGN63163.1"/>
    </source>
</evidence>
<dbReference type="EMBL" id="CM002923">
    <property type="protein sequence ID" value="KGN63163.1"/>
    <property type="molecule type" value="Genomic_DNA"/>
</dbReference>
<reference evidence="1 2" key="4">
    <citation type="journal article" date="2011" name="BMC Genomics">
        <title>RNA-Seq improves annotation of protein-coding genes in the cucumber genome.</title>
        <authorList>
            <person name="Li Z."/>
            <person name="Zhang Z."/>
            <person name="Yan P."/>
            <person name="Huang S."/>
            <person name="Fei Z."/>
            <person name="Lin K."/>
        </authorList>
    </citation>
    <scope>NUCLEOTIDE SEQUENCE [LARGE SCALE GENOMIC DNA]</scope>
    <source>
        <strain evidence="2">cv. 9930</strain>
    </source>
</reference>
<name>A0A0A0LMX9_CUCSA</name>
<keyword evidence="2" id="KW-1185">Reference proteome</keyword>
<dbReference type="Proteomes" id="UP000029981">
    <property type="component" value="Chromosome 2"/>
</dbReference>
<protein>
    <submittedName>
        <fullName evidence="1">Uncharacterized protein</fullName>
    </submittedName>
</protein>
<sequence>MGLPLKGNWEKWVGQNTAQEKNLHHSGWRFITALRSVMHDTQESRSWDMAMGVACGGYGDSN</sequence>
<reference evidence="1 2" key="1">
    <citation type="journal article" date="2009" name="Nat. Genet.">
        <title>The genome of the cucumber, Cucumis sativus L.</title>
        <authorList>
            <person name="Huang S."/>
            <person name="Li R."/>
            <person name="Zhang Z."/>
            <person name="Li L."/>
            <person name="Gu X."/>
            <person name="Fan W."/>
            <person name="Lucas W.J."/>
            <person name="Wang X."/>
            <person name="Xie B."/>
            <person name="Ni P."/>
            <person name="Ren Y."/>
            <person name="Zhu H."/>
            <person name="Li J."/>
            <person name="Lin K."/>
            <person name="Jin W."/>
            <person name="Fei Z."/>
            <person name="Li G."/>
            <person name="Staub J."/>
            <person name="Kilian A."/>
            <person name="van der Vossen E.A."/>
            <person name="Wu Y."/>
            <person name="Guo J."/>
            <person name="He J."/>
            <person name="Jia Z."/>
            <person name="Ren Y."/>
            <person name="Tian G."/>
            <person name="Lu Y."/>
            <person name="Ruan J."/>
            <person name="Qian W."/>
            <person name="Wang M."/>
            <person name="Huang Q."/>
            <person name="Li B."/>
            <person name="Xuan Z."/>
            <person name="Cao J."/>
            <person name="Asan"/>
            <person name="Wu Z."/>
            <person name="Zhang J."/>
            <person name="Cai Q."/>
            <person name="Bai Y."/>
            <person name="Zhao B."/>
            <person name="Han Y."/>
            <person name="Li Y."/>
            <person name="Li X."/>
            <person name="Wang S."/>
            <person name="Shi Q."/>
            <person name="Liu S."/>
            <person name="Cho W.K."/>
            <person name="Kim J.Y."/>
            <person name="Xu Y."/>
            <person name="Heller-Uszynska K."/>
            <person name="Miao H."/>
            <person name="Cheng Z."/>
            <person name="Zhang S."/>
            <person name="Wu J."/>
            <person name="Yang Y."/>
            <person name="Kang H."/>
            <person name="Li M."/>
            <person name="Liang H."/>
            <person name="Ren X."/>
            <person name="Shi Z."/>
            <person name="Wen M."/>
            <person name="Jian M."/>
            <person name="Yang H."/>
            <person name="Zhang G."/>
            <person name="Yang Z."/>
            <person name="Chen R."/>
            <person name="Liu S."/>
            <person name="Li J."/>
            <person name="Ma L."/>
            <person name="Liu H."/>
            <person name="Zhou Y."/>
            <person name="Zhao J."/>
            <person name="Fang X."/>
            <person name="Li G."/>
            <person name="Fang L."/>
            <person name="Li Y."/>
            <person name="Liu D."/>
            <person name="Zheng H."/>
            <person name="Zhang Y."/>
            <person name="Qin N."/>
            <person name="Li Z."/>
            <person name="Yang G."/>
            <person name="Yang S."/>
            <person name="Bolund L."/>
            <person name="Kristiansen K."/>
            <person name="Zheng H."/>
            <person name="Li S."/>
            <person name="Zhang X."/>
            <person name="Yang H."/>
            <person name="Wang J."/>
            <person name="Sun R."/>
            <person name="Zhang B."/>
            <person name="Jiang S."/>
            <person name="Wang J."/>
            <person name="Du Y."/>
            <person name="Li S."/>
        </authorList>
    </citation>
    <scope>NUCLEOTIDE SEQUENCE [LARGE SCALE GENOMIC DNA]</scope>
    <source>
        <strain evidence="2">cv. 9930</strain>
    </source>
</reference>
<reference evidence="1 2" key="3">
    <citation type="journal article" date="2010" name="BMC Genomics">
        <title>Transcriptome sequencing and comparative analysis of cucumber flowers with different sex types.</title>
        <authorList>
            <person name="Guo S."/>
            <person name="Zheng Y."/>
            <person name="Joung J.G."/>
            <person name="Liu S."/>
            <person name="Zhang Z."/>
            <person name="Crasta O.R."/>
            <person name="Sobral B.W."/>
            <person name="Xu Y."/>
            <person name="Huang S."/>
            <person name="Fei Z."/>
        </authorList>
    </citation>
    <scope>NUCLEOTIDE SEQUENCE [LARGE SCALE GENOMIC DNA]</scope>
    <source>
        <strain evidence="2">cv. 9930</strain>
    </source>
</reference>
<proteinExistence type="predicted"/>
<accession>A0A0A0LMX9</accession>
<gene>
    <name evidence="1" type="ORF">Csa_2G406120</name>
</gene>
<organism evidence="1 2">
    <name type="scientific">Cucumis sativus</name>
    <name type="common">Cucumber</name>
    <dbReference type="NCBI Taxonomy" id="3659"/>
    <lineage>
        <taxon>Eukaryota</taxon>
        <taxon>Viridiplantae</taxon>
        <taxon>Streptophyta</taxon>
        <taxon>Embryophyta</taxon>
        <taxon>Tracheophyta</taxon>
        <taxon>Spermatophyta</taxon>
        <taxon>Magnoliopsida</taxon>
        <taxon>eudicotyledons</taxon>
        <taxon>Gunneridae</taxon>
        <taxon>Pentapetalae</taxon>
        <taxon>rosids</taxon>
        <taxon>fabids</taxon>
        <taxon>Cucurbitales</taxon>
        <taxon>Cucurbitaceae</taxon>
        <taxon>Benincaseae</taxon>
        <taxon>Cucumis</taxon>
    </lineage>
</organism>
<dbReference type="Gramene" id="KGN63163">
    <property type="protein sequence ID" value="KGN63163"/>
    <property type="gene ID" value="Csa_2G406120"/>
</dbReference>